<evidence type="ECO:0000313" key="8">
    <source>
        <dbReference type="Proteomes" id="UP000183200"/>
    </source>
</evidence>
<evidence type="ECO:0000259" key="5">
    <source>
        <dbReference type="Pfam" id="PF04542"/>
    </source>
</evidence>
<reference evidence="8" key="1">
    <citation type="submission" date="2016-10" db="EMBL/GenBank/DDBJ databases">
        <authorList>
            <person name="Varghese N."/>
            <person name="Submissions S."/>
        </authorList>
    </citation>
    <scope>NUCLEOTIDE SEQUENCE [LARGE SCALE GENOMIC DNA]</scope>
    <source>
        <strain evidence="8">DSM 19110</strain>
    </source>
</reference>
<gene>
    <name evidence="7" type="ORF">SAMN05421820_108226</name>
</gene>
<feature type="domain" description="RNA polymerase sigma factor 70 region 4 type 2" evidence="6">
    <location>
        <begin position="130"/>
        <end position="178"/>
    </location>
</feature>
<dbReference type="Gene3D" id="1.10.1740.10">
    <property type="match status" value="1"/>
</dbReference>
<dbReference type="EMBL" id="FNGY01000008">
    <property type="protein sequence ID" value="SDN61616.1"/>
    <property type="molecule type" value="Genomic_DNA"/>
</dbReference>
<dbReference type="PANTHER" id="PTHR43133:SF46">
    <property type="entry name" value="RNA POLYMERASE SIGMA-70 FACTOR ECF SUBFAMILY"/>
    <property type="match status" value="1"/>
</dbReference>
<dbReference type="CDD" id="cd06171">
    <property type="entry name" value="Sigma70_r4"/>
    <property type="match status" value="1"/>
</dbReference>
<dbReference type="SUPFAM" id="SSF88946">
    <property type="entry name" value="Sigma2 domain of RNA polymerase sigma factors"/>
    <property type="match status" value="1"/>
</dbReference>
<dbReference type="Pfam" id="PF04542">
    <property type="entry name" value="Sigma70_r2"/>
    <property type="match status" value="1"/>
</dbReference>
<dbReference type="InterPro" id="IPR014284">
    <property type="entry name" value="RNA_pol_sigma-70_dom"/>
</dbReference>
<accession>A0A1H0CUU3</accession>
<sequence length="199" mass="23236">MLFNRPEGYTELELLEEVAGGNESAFNLLYEKYAGKVYAMGMKYLKSPFLAQDAVQEIFVKVWNNRGELPYVKNFPAWLSTISRNQLINDLQKQVPMETLEEFHPGEQQGLAAVSGNDIDFRELEQLIKKGVESLSPRQQQIYRLSREDGLSHKQIAEQLSISYDVVREHMSKALKNLRIFLENNYRYMVLLWLFSRHQ</sequence>
<dbReference type="InterPro" id="IPR013249">
    <property type="entry name" value="RNA_pol_sigma70_r4_t2"/>
</dbReference>
<dbReference type="OrthoDB" id="799938at2"/>
<feature type="domain" description="RNA polymerase sigma-70 region 2" evidence="5">
    <location>
        <begin position="29"/>
        <end position="94"/>
    </location>
</feature>
<proteinExistence type="inferred from homology"/>
<dbReference type="InterPro" id="IPR013325">
    <property type="entry name" value="RNA_pol_sigma_r2"/>
</dbReference>
<keyword evidence="2" id="KW-0805">Transcription regulation</keyword>
<dbReference type="NCBIfam" id="TIGR02985">
    <property type="entry name" value="Sig70_bacteroi1"/>
    <property type="match status" value="1"/>
</dbReference>
<keyword evidence="8" id="KW-1185">Reference proteome</keyword>
<dbReference type="STRING" id="430522.BFS30_23050"/>
<comment type="similarity">
    <text evidence="1">Belongs to the sigma-70 factor family. ECF subfamily.</text>
</comment>
<organism evidence="7 8">
    <name type="scientific">Pedobacter steynii</name>
    <dbReference type="NCBI Taxonomy" id="430522"/>
    <lineage>
        <taxon>Bacteria</taxon>
        <taxon>Pseudomonadati</taxon>
        <taxon>Bacteroidota</taxon>
        <taxon>Sphingobacteriia</taxon>
        <taxon>Sphingobacteriales</taxon>
        <taxon>Sphingobacteriaceae</taxon>
        <taxon>Pedobacter</taxon>
    </lineage>
</organism>
<dbReference type="Gene3D" id="1.10.10.10">
    <property type="entry name" value="Winged helix-like DNA-binding domain superfamily/Winged helix DNA-binding domain"/>
    <property type="match status" value="1"/>
</dbReference>
<protein>
    <submittedName>
        <fullName evidence="7">RNA polymerase sigma-70 factor, ECF subfamily</fullName>
    </submittedName>
</protein>
<evidence type="ECO:0000256" key="2">
    <source>
        <dbReference type="ARBA" id="ARBA00023015"/>
    </source>
</evidence>
<evidence type="ECO:0000256" key="4">
    <source>
        <dbReference type="ARBA" id="ARBA00023163"/>
    </source>
</evidence>
<dbReference type="PANTHER" id="PTHR43133">
    <property type="entry name" value="RNA POLYMERASE ECF-TYPE SIGMA FACTO"/>
    <property type="match status" value="1"/>
</dbReference>
<dbReference type="SUPFAM" id="SSF88659">
    <property type="entry name" value="Sigma3 and sigma4 domains of RNA polymerase sigma factors"/>
    <property type="match status" value="1"/>
</dbReference>
<dbReference type="InterPro" id="IPR007627">
    <property type="entry name" value="RNA_pol_sigma70_r2"/>
</dbReference>
<evidence type="ECO:0000259" key="6">
    <source>
        <dbReference type="Pfam" id="PF08281"/>
    </source>
</evidence>
<dbReference type="RefSeq" id="WP_074611171.1">
    <property type="nucleotide sequence ID" value="NZ_FNGY01000008.1"/>
</dbReference>
<dbReference type="GO" id="GO:0016987">
    <property type="term" value="F:sigma factor activity"/>
    <property type="evidence" value="ECO:0007669"/>
    <property type="project" value="UniProtKB-KW"/>
</dbReference>
<name>A0A1H0CUU3_9SPHI</name>
<dbReference type="GO" id="GO:0003677">
    <property type="term" value="F:DNA binding"/>
    <property type="evidence" value="ECO:0007669"/>
    <property type="project" value="InterPro"/>
</dbReference>
<dbReference type="InterPro" id="IPR014327">
    <property type="entry name" value="RNA_pol_sigma70_bacteroid"/>
</dbReference>
<evidence type="ECO:0000256" key="3">
    <source>
        <dbReference type="ARBA" id="ARBA00023082"/>
    </source>
</evidence>
<dbReference type="InterPro" id="IPR013324">
    <property type="entry name" value="RNA_pol_sigma_r3/r4-like"/>
</dbReference>
<keyword evidence="3" id="KW-0731">Sigma factor</keyword>
<dbReference type="NCBIfam" id="TIGR02937">
    <property type="entry name" value="sigma70-ECF"/>
    <property type="match status" value="1"/>
</dbReference>
<dbReference type="InterPro" id="IPR036388">
    <property type="entry name" value="WH-like_DNA-bd_sf"/>
</dbReference>
<dbReference type="InterPro" id="IPR039425">
    <property type="entry name" value="RNA_pol_sigma-70-like"/>
</dbReference>
<dbReference type="Pfam" id="PF08281">
    <property type="entry name" value="Sigma70_r4_2"/>
    <property type="match status" value="1"/>
</dbReference>
<keyword evidence="4" id="KW-0804">Transcription</keyword>
<dbReference type="AlphaFoldDB" id="A0A1H0CUU3"/>
<evidence type="ECO:0000256" key="1">
    <source>
        <dbReference type="ARBA" id="ARBA00010641"/>
    </source>
</evidence>
<dbReference type="GO" id="GO:0006352">
    <property type="term" value="P:DNA-templated transcription initiation"/>
    <property type="evidence" value="ECO:0007669"/>
    <property type="project" value="InterPro"/>
</dbReference>
<evidence type="ECO:0000313" key="7">
    <source>
        <dbReference type="EMBL" id="SDN61616.1"/>
    </source>
</evidence>
<dbReference type="Proteomes" id="UP000183200">
    <property type="component" value="Unassembled WGS sequence"/>
</dbReference>